<evidence type="ECO:0000313" key="5">
    <source>
        <dbReference type="EMBL" id="MBS4105074.1"/>
    </source>
</evidence>
<feature type="domain" description="HTH araC/xylS-type" evidence="4">
    <location>
        <begin position="1"/>
        <end position="74"/>
    </location>
</feature>
<evidence type="ECO:0000256" key="3">
    <source>
        <dbReference type="ARBA" id="ARBA00023163"/>
    </source>
</evidence>
<dbReference type="Proteomes" id="UP000676853">
    <property type="component" value="Unassembled WGS sequence"/>
</dbReference>
<organism evidence="5 6">
    <name type="scientific">Tsukamurella paurometabola</name>
    <name type="common">Corynebacterium paurometabolum</name>
    <dbReference type="NCBI Taxonomy" id="2061"/>
    <lineage>
        <taxon>Bacteria</taxon>
        <taxon>Bacillati</taxon>
        <taxon>Actinomycetota</taxon>
        <taxon>Actinomycetes</taxon>
        <taxon>Mycobacteriales</taxon>
        <taxon>Tsukamurellaceae</taxon>
        <taxon>Tsukamurella</taxon>
    </lineage>
</organism>
<comment type="caution">
    <text evidence="5">The sequence shown here is derived from an EMBL/GenBank/DDBJ whole genome shotgun (WGS) entry which is preliminary data.</text>
</comment>
<feature type="non-terminal residue" evidence="5">
    <location>
        <position position="77"/>
    </location>
</feature>
<keyword evidence="2" id="KW-0238">DNA-binding</keyword>
<evidence type="ECO:0000256" key="2">
    <source>
        <dbReference type="ARBA" id="ARBA00023125"/>
    </source>
</evidence>
<dbReference type="PANTHER" id="PTHR46796:SF15">
    <property type="entry name" value="BLL1074 PROTEIN"/>
    <property type="match status" value="1"/>
</dbReference>
<gene>
    <name evidence="5" type="ORF">KFZ73_28050</name>
</gene>
<dbReference type="PANTHER" id="PTHR46796">
    <property type="entry name" value="HTH-TYPE TRANSCRIPTIONAL ACTIVATOR RHAS-RELATED"/>
    <property type="match status" value="1"/>
</dbReference>
<keyword evidence="3" id="KW-0804">Transcription</keyword>
<sequence length="77" mass="8089">GLGEGPLPRPARRSFGYGPKTLARIQRFQRVVGPLRAGRALADIAAAAGYADQAHLPREVRALTGVPPPALRATSCC</sequence>
<evidence type="ECO:0000313" key="6">
    <source>
        <dbReference type="Proteomes" id="UP000676853"/>
    </source>
</evidence>
<reference evidence="5 6" key="1">
    <citation type="submission" date="2021-04" db="EMBL/GenBank/DDBJ databases">
        <title>Whole genome sequence analysis of a thiophenic sulfur metabolizing bacteria.</title>
        <authorList>
            <person name="Akhtar N."/>
            <person name="Akram J."/>
            <person name="Aslam A."/>
        </authorList>
    </citation>
    <scope>NUCLEOTIDE SEQUENCE [LARGE SCALE GENOMIC DNA]</scope>
    <source>
        <strain evidence="5 6">3OW</strain>
    </source>
</reference>
<name>A0ABS5NLB4_TSUPA</name>
<evidence type="ECO:0000256" key="1">
    <source>
        <dbReference type="ARBA" id="ARBA00023015"/>
    </source>
</evidence>
<proteinExistence type="predicted"/>
<dbReference type="PROSITE" id="PS01124">
    <property type="entry name" value="HTH_ARAC_FAMILY_2"/>
    <property type="match status" value="1"/>
</dbReference>
<dbReference type="EMBL" id="JAGXOE010000865">
    <property type="protein sequence ID" value="MBS4105074.1"/>
    <property type="molecule type" value="Genomic_DNA"/>
</dbReference>
<dbReference type="Pfam" id="PF12833">
    <property type="entry name" value="HTH_18"/>
    <property type="match status" value="1"/>
</dbReference>
<protein>
    <submittedName>
        <fullName evidence="5">Helix-turn-helix domain-containing protein</fullName>
    </submittedName>
</protein>
<dbReference type="InterPro" id="IPR050204">
    <property type="entry name" value="AraC_XylS_family_regulators"/>
</dbReference>
<keyword evidence="6" id="KW-1185">Reference proteome</keyword>
<feature type="non-terminal residue" evidence="5">
    <location>
        <position position="1"/>
    </location>
</feature>
<keyword evidence="1" id="KW-0805">Transcription regulation</keyword>
<dbReference type="InterPro" id="IPR018060">
    <property type="entry name" value="HTH_AraC"/>
</dbReference>
<evidence type="ECO:0000259" key="4">
    <source>
        <dbReference type="PROSITE" id="PS01124"/>
    </source>
</evidence>
<dbReference type="RefSeq" id="WP_212555848.1">
    <property type="nucleotide sequence ID" value="NZ_JAGXOE010000865.1"/>
</dbReference>
<dbReference type="Gene3D" id="1.10.10.60">
    <property type="entry name" value="Homeodomain-like"/>
    <property type="match status" value="1"/>
</dbReference>
<accession>A0ABS5NLB4</accession>